<accession>A0A816KI35</accession>
<evidence type="ECO:0000313" key="1">
    <source>
        <dbReference type="EMBL" id="CAF1919225.1"/>
    </source>
</evidence>
<name>A0A816KI35_BRANA</name>
<organism evidence="1">
    <name type="scientific">Brassica napus</name>
    <name type="common">Rape</name>
    <dbReference type="NCBI Taxonomy" id="3708"/>
    <lineage>
        <taxon>Eukaryota</taxon>
        <taxon>Viridiplantae</taxon>
        <taxon>Streptophyta</taxon>
        <taxon>Embryophyta</taxon>
        <taxon>Tracheophyta</taxon>
        <taxon>Spermatophyta</taxon>
        <taxon>Magnoliopsida</taxon>
        <taxon>eudicotyledons</taxon>
        <taxon>Gunneridae</taxon>
        <taxon>Pentapetalae</taxon>
        <taxon>rosids</taxon>
        <taxon>malvids</taxon>
        <taxon>Brassicales</taxon>
        <taxon>Brassicaceae</taxon>
        <taxon>Brassiceae</taxon>
        <taxon>Brassica</taxon>
    </lineage>
</organism>
<gene>
    <name evidence="1" type="ORF">DARMORV10_C02P45790.1</name>
</gene>
<reference evidence="1" key="1">
    <citation type="submission" date="2021-01" db="EMBL/GenBank/DDBJ databases">
        <authorList>
            <consortium name="Genoscope - CEA"/>
            <person name="William W."/>
        </authorList>
    </citation>
    <scope>NUCLEOTIDE SEQUENCE</scope>
</reference>
<dbReference type="Proteomes" id="UP001295469">
    <property type="component" value="Chromosome C02"/>
</dbReference>
<dbReference type="AlphaFoldDB" id="A0A816KI35"/>
<proteinExistence type="predicted"/>
<dbReference type="EMBL" id="HG994366">
    <property type="protein sequence ID" value="CAF1919225.1"/>
    <property type="molecule type" value="Genomic_DNA"/>
</dbReference>
<protein>
    <submittedName>
        <fullName evidence="1">(rape) hypothetical protein</fullName>
    </submittedName>
</protein>
<sequence length="58" mass="6983">MLRLIKRVDKKVGQLDEILLPLEAFVKDVEKRKQRKKCKNYKIKESKHNLNKESFNIT</sequence>